<dbReference type="Pfam" id="PF05930">
    <property type="entry name" value="Phage_AlpA"/>
    <property type="match status" value="1"/>
</dbReference>
<dbReference type="InterPro" id="IPR010260">
    <property type="entry name" value="AlpA"/>
</dbReference>
<evidence type="ECO:0000313" key="1">
    <source>
        <dbReference type="EMBL" id="HIX56820.1"/>
    </source>
</evidence>
<reference evidence="1" key="1">
    <citation type="journal article" date="2021" name="PeerJ">
        <title>Extensive microbial diversity within the chicken gut microbiome revealed by metagenomics and culture.</title>
        <authorList>
            <person name="Gilroy R."/>
            <person name="Ravi A."/>
            <person name="Getino M."/>
            <person name="Pursley I."/>
            <person name="Horton D.L."/>
            <person name="Alikhan N.F."/>
            <person name="Baker D."/>
            <person name="Gharbi K."/>
            <person name="Hall N."/>
            <person name="Watson M."/>
            <person name="Adriaenssens E.M."/>
            <person name="Foster-Nyarko E."/>
            <person name="Jarju S."/>
            <person name="Secka A."/>
            <person name="Antonio M."/>
            <person name="Oren A."/>
            <person name="Chaudhuri R.R."/>
            <person name="La Ragione R."/>
            <person name="Hildebrand F."/>
            <person name="Pallen M.J."/>
        </authorList>
    </citation>
    <scope>NUCLEOTIDE SEQUENCE</scope>
    <source>
        <strain evidence="1">USASDec5-558</strain>
    </source>
</reference>
<proteinExistence type="predicted"/>
<comment type="caution">
    <text evidence="1">The sequence shown here is derived from an EMBL/GenBank/DDBJ whole genome shotgun (WGS) entry which is preliminary data.</text>
</comment>
<reference evidence="1" key="2">
    <citation type="submission" date="2021-04" db="EMBL/GenBank/DDBJ databases">
        <authorList>
            <person name="Gilroy R."/>
        </authorList>
    </citation>
    <scope>NUCLEOTIDE SEQUENCE</scope>
    <source>
        <strain evidence="1">USASDec5-558</strain>
    </source>
</reference>
<sequence>MGDRPLVLKISEVCALLRISRSAFYRKVCKDTSFPQPLPYSGRSSRLYYAAAVEEWLSSQSAQTKRP</sequence>
<accession>A0A9D1WD18</accession>
<organism evidence="1 2">
    <name type="scientific">Candidatus Anaerobiospirillum pullistercoris</name>
    <dbReference type="NCBI Taxonomy" id="2838452"/>
    <lineage>
        <taxon>Bacteria</taxon>
        <taxon>Pseudomonadati</taxon>
        <taxon>Pseudomonadota</taxon>
        <taxon>Gammaproteobacteria</taxon>
        <taxon>Aeromonadales</taxon>
        <taxon>Succinivibrionaceae</taxon>
        <taxon>Anaerobiospirillum</taxon>
    </lineage>
</organism>
<dbReference type="Proteomes" id="UP000886829">
    <property type="component" value="Unassembled WGS sequence"/>
</dbReference>
<dbReference type="EMBL" id="DXEV01000094">
    <property type="protein sequence ID" value="HIX56820.1"/>
    <property type="molecule type" value="Genomic_DNA"/>
</dbReference>
<protein>
    <submittedName>
        <fullName evidence="1">Helix-turn-helix domain-containing protein</fullName>
    </submittedName>
</protein>
<gene>
    <name evidence="1" type="ORF">H9850_05040</name>
</gene>
<dbReference type="AlphaFoldDB" id="A0A9D1WD18"/>
<evidence type="ECO:0000313" key="2">
    <source>
        <dbReference type="Proteomes" id="UP000886829"/>
    </source>
</evidence>
<name>A0A9D1WD18_9GAMM</name>